<dbReference type="GO" id="GO:0016787">
    <property type="term" value="F:hydrolase activity"/>
    <property type="evidence" value="ECO:0007669"/>
    <property type="project" value="UniProtKB-KW"/>
</dbReference>
<comment type="caution">
    <text evidence="4">The sequence shown here is derived from an EMBL/GenBank/DDBJ whole genome shotgun (WGS) entry which is preliminary data.</text>
</comment>
<evidence type="ECO:0000256" key="1">
    <source>
        <dbReference type="ARBA" id="ARBA00022801"/>
    </source>
</evidence>
<dbReference type="InterPro" id="IPR000639">
    <property type="entry name" value="Epox_hydrolase-like"/>
</dbReference>
<keyword evidence="1" id="KW-0378">Hydrolase</keyword>
<proteinExistence type="inferred from homology"/>
<name>A0AAV1SZR4_9STRA</name>
<dbReference type="Pfam" id="PF00561">
    <property type="entry name" value="Abhydrolase_1"/>
    <property type="match status" value="1"/>
</dbReference>
<evidence type="ECO:0000259" key="3">
    <source>
        <dbReference type="Pfam" id="PF00561"/>
    </source>
</evidence>
<dbReference type="Gene3D" id="3.40.50.1820">
    <property type="entry name" value="alpha/beta hydrolase"/>
    <property type="match status" value="1"/>
</dbReference>
<dbReference type="PRINTS" id="PR00412">
    <property type="entry name" value="EPOXHYDRLASE"/>
</dbReference>
<dbReference type="EMBL" id="CAKLBY020000004">
    <property type="protein sequence ID" value="CAK7894886.1"/>
    <property type="molecule type" value="Genomic_DNA"/>
</dbReference>
<gene>
    <name evidence="4" type="ORF">PM001_LOCUS909</name>
</gene>
<organism evidence="4 5">
    <name type="scientific">Peronospora matthiolae</name>
    <dbReference type="NCBI Taxonomy" id="2874970"/>
    <lineage>
        <taxon>Eukaryota</taxon>
        <taxon>Sar</taxon>
        <taxon>Stramenopiles</taxon>
        <taxon>Oomycota</taxon>
        <taxon>Peronosporomycetes</taxon>
        <taxon>Peronosporales</taxon>
        <taxon>Peronosporaceae</taxon>
        <taxon>Peronospora</taxon>
    </lineage>
</organism>
<dbReference type="InterPro" id="IPR029058">
    <property type="entry name" value="AB_hydrolase_fold"/>
</dbReference>
<reference evidence="4" key="1">
    <citation type="submission" date="2024-01" db="EMBL/GenBank/DDBJ databases">
        <authorList>
            <person name="Webb A."/>
        </authorList>
    </citation>
    <scope>NUCLEOTIDE SEQUENCE</scope>
    <source>
        <strain evidence="4">Pm1</strain>
    </source>
</reference>
<dbReference type="PANTHER" id="PTHR43329">
    <property type="entry name" value="EPOXIDE HYDROLASE"/>
    <property type="match status" value="1"/>
</dbReference>
<evidence type="ECO:0000313" key="5">
    <source>
        <dbReference type="Proteomes" id="UP001162060"/>
    </source>
</evidence>
<comment type="similarity">
    <text evidence="2">Belongs to the AB hydrolase superfamily. Epoxide hydrolase family.</text>
</comment>
<protein>
    <recommendedName>
        <fullName evidence="3">AB hydrolase-1 domain-containing protein</fullName>
    </recommendedName>
</protein>
<dbReference type="InterPro" id="IPR000073">
    <property type="entry name" value="AB_hydrolase_1"/>
</dbReference>
<dbReference type="AlphaFoldDB" id="A0AAV1SZR4"/>
<evidence type="ECO:0000313" key="4">
    <source>
        <dbReference type="EMBL" id="CAK7894886.1"/>
    </source>
</evidence>
<accession>A0AAV1SZR4</accession>
<dbReference type="Proteomes" id="UP001162060">
    <property type="component" value="Unassembled WGS sequence"/>
</dbReference>
<dbReference type="SUPFAM" id="SSF53474">
    <property type="entry name" value="alpha/beta-Hydrolases"/>
    <property type="match status" value="1"/>
</dbReference>
<sequence length="307" mass="34559">MDPADWQEWPHAFVETEDGIRMHFVDVGPKDGLPVVMVHGWPDLWFGWRYQIRALQSTYRLIVPDVRGFGQSSTPQSVTSYGAKNISRDLVTLLDKLEIPKAVFVGHDWGGQMVYRTCLYYPDRVIAVCGVCTPYRPPKTTYVPLEVMVKKFPQFKPSEMGPEATGMSLQKMLMAVDSDVDHFVFTQRSTLLSEAELDYYVEQYRASKFASTCQTYATGNIDFDDERGLPSVIEHPALFIGAAKDPVLKPEMASGMAEVMPSLETKVIDDAGHWVLWEKKEEVNAILSKWLAKIAVGVDEGNPTTKL</sequence>
<dbReference type="PRINTS" id="PR00111">
    <property type="entry name" value="ABHYDROLASE"/>
</dbReference>
<feature type="domain" description="AB hydrolase-1" evidence="3">
    <location>
        <begin position="34"/>
        <end position="279"/>
    </location>
</feature>
<evidence type="ECO:0000256" key="2">
    <source>
        <dbReference type="ARBA" id="ARBA00038334"/>
    </source>
</evidence>